<dbReference type="InterPro" id="IPR015424">
    <property type="entry name" value="PyrdxlP-dep_Trfase"/>
</dbReference>
<name>A0A5E6MGT2_PSEFL</name>
<dbReference type="PANTHER" id="PTHR30244">
    <property type="entry name" value="TRANSAMINASE"/>
    <property type="match status" value="1"/>
</dbReference>
<dbReference type="Gene3D" id="3.40.640.10">
    <property type="entry name" value="Type I PLP-dependent aspartate aminotransferase-like (Major domain)"/>
    <property type="match status" value="1"/>
</dbReference>
<reference evidence="4" key="1">
    <citation type="submission" date="2019-09" db="EMBL/GenBank/DDBJ databases">
        <authorList>
            <person name="Chandra G."/>
            <person name="Truman W A."/>
        </authorList>
    </citation>
    <scope>NUCLEOTIDE SEQUENCE</scope>
    <source>
        <strain evidence="4">PS683</strain>
    </source>
</reference>
<organism evidence="4">
    <name type="scientific">Pseudomonas fluorescens</name>
    <dbReference type="NCBI Taxonomy" id="294"/>
    <lineage>
        <taxon>Bacteria</taxon>
        <taxon>Pseudomonadati</taxon>
        <taxon>Pseudomonadota</taxon>
        <taxon>Gammaproteobacteria</taxon>
        <taxon>Pseudomonadales</taxon>
        <taxon>Pseudomonadaceae</taxon>
        <taxon>Pseudomonas</taxon>
    </lineage>
</organism>
<dbReference type="AlphaFoldDB" id="A0A5E6MGT2"/>
<dbReference type="CDD" id="cd00616">
    <property type="entry name" value="AHBA_syn"/>
    <property type="match status" value="1"/>
</dbReference>
<evidence type="ECO:0000256" key="2">
    <source>
        <dbReference type="ARBA" id="ARBA00037999"/>
    </source>
</evidence>
<comment type="similarity">
    <text evidence="2 3">Belongs to the DegT/DnrJ/EryC1 family.</text>
</comment>
<accession>A0A5E6MGT2</accession>
<dbReference type="InterPro" id="IPR015421">
    <property type="entry name" value="PyrdxlP-dep_Trfase_major"/>
</dbReference>
<dbReference type="PANTHER" id="PTHR30244:SF34">
    <property type="entry name" value="DTDP-4-AMINO-4,6-DIDEOXYGALACTOSE TRANSAMINASE"/>
    <property type="match status" value="1"/>
</dbReference>
<dbReference type="GO" id="GO:0030170">
    <property type="term" value="F:pyridoxal phosphate binding"/>
    <property type="evidence" value="ECO:0007669"/>
    <property type="project" value="TreeGrafter"/>
</dbReference>
<keyword evidence="1 3" id="KW-0663">Pyridoxal phosphate</keyword>
<evidence type="ECO:0000313" key="4">
    <source>
        <dbReference type="EMBL" id="VVM11851.1"/>
    </source>
</evidence>
<evidence type="ECO:0000256" key="3">
    <source>
        <dbReference type="RuleBase" id="RU004508"/>
    </source>
</evidence>
<protein>
    <submittedName>
        <fullName evidence="4">GDP-4-keto-6-deoxy-D-mannose 3-dehydratase</fullName>
        <ecNumber evidence="4">4.2.1.168</ecNumber>
    </submittedName>
</protein>
<dbReference type="Pfam" id="PF01041">
    <property type="entry name" value="DegT_DnrJ_EryC1"/>
    <property type="match status" value="1"/>
</dbReference>
<dbReference type="InterPro" id="IPR015422">
    <property type="entry name" value="PyrdxlP-dep_Trfase_small"/>
</dbReference>
<keyword evidence="4" id="KW-0456">Lyase</keyword>
<gene>
    <name evidence="4" type="primary">colD</name>
    <name evidence="4" type="ORF">PS683_00125</name>
</gene>
<dbReference type="Gene3D" id="3.90.1150.10">
    <property type="entry name" value="Aspartate Aminotransferase, domain 1"/>
    <property type="match status" value="1"/>
</dbReference>
<dbReference type="SUPFAM" id="SSF53383">
    <property type="entry name" value="PLP-dependent transferases"/>
    <property type="match status" value="1"/>
</dbReference>
<dbReference type="PIRSF" id="PIRSF000390">
    <property type="entry name" value="PLP_StrS"/>
    <property type="match status" value="1"/>
</dbReference>
<dbReference type="GO" id="GO:0016829">
    <property type="term" value="F:lyase activity"/>
    <property type="evidence" value="ECO:0007669"/>
    <property type="project" value="UniProtKB-KW"/>
</dbReference>
<dbReference type="GO" id="GO:0000271">
    <property type="term" value="P:polysaccharide biosynthetic process"/>
    <property type="evidence" value="ECO:0007669"/>
    <property type="project" value="TreeGrafter"/>
</dbReference>
<dbReference type="EC" id="4.2.1.168" evidence="4"/>
<dbReference type="EMBL" id="LR700639">
    <property type="protein sequence ID" value="VVM11851.1"/>
    <property type="molecule type" value="Genomic_DNA"/>
</dbReference>
<dbReference type="GO" id="GO:0008483">
    <property type="term" value="F:transaminase activity"/>
    <property type="evidence" value="ECO:0007669"/>
    <property type="project" value="TreeGrafter"/>
</dbReference>
<dbReference type="InterPro" id="IPR000653">
    <property type="entry name" value="DegT/StrS_aminotransferase"/>
</dbReference>
<sequence>MSIRFPLAASTWEKEELDAMQRVIATGMFTMGENVKAFEQDFAQFVGSKHCVMVNSGSSANLLIVAALFYTKNATLKLKRGDEIIVPAVSWSTTYYPLYQYGLKIKFVDIDLHTLNYDLEQLELAVTDKTRAIMAVNLLGNPNDFGRIQEIIADRKIVLIEDNCESMGATYNGKQAGTFGVMGSFSSFFSHHISTMEGGLIVTDDEELYQILLSLRAHGWTRNLPKQNLVCSEKSDDPFEESFRFVLPGYNVRPLELEGALGVEQVKRLPALIQERRKNGALLQAEMADHPDIIIQQEIGKSSWFGFSLVIRPESKLTRKALVEKLNGLGFECRPIVAGNFAKNEVVKYFDSEVHGDLKNAEHIDKFGLFIGNHHYSISEAFSLLNSIRA</sequence>
<evidence type="ECO:0000256" key="1">
    <source>
        <dbReference type="ARBA" id="ARBA00022898"/>
    </source>
</evidence>
<proteinExistence type="inferred from homology"/>